<name>A0A7W7B281_9SPHN</name>
<feature type="signal peptide" evidence="1">
    <location>
        <begin position="1"/>
        <end position="26"/>
    </location>
</feature>
<proteinExistence type="predicted"/>
<evidence type="ECO:0000313" key="3">
    <source>
        <dbReference type="EMBL" id="MBB4632634.1"/>
    </source>
</evidence>
<comment type="caution">
    <text evidence="3">The sequence shown here is derived from an EMBL/GenBank/DDBJ whole genome shotgun (WGS) entry which is preliminary data.</text>
</comment>
<sequence length="271" mass="28568">MRKVLNKVLPAMTALATVGMATSAHAALVNTWSFEVTSVFSNSVFENNDGTPVITDERLEWGPVNGVKSAIGVTDTPTSGSLETNGLWSLADQYYHENNILPGGTNSLLSTDLAITISLTPADPAGATLDPAFERTFNISFIETPNKLPGQTCDAGGTHGDGINVNGCADIFVFAFDSGQFDFNYDGANYSLFLFEDPAAMPSTLGFLSDEACEVANVAPGCFGFMTAENATTFAQFVLQIEGVEVPEPAVLGLFGLGLVGLGFARRRKAA</sequence>
<keyword evidence="4" id="KW-1185">Reference proteome</keyword>
<dbReference type="InterPro" id="IPR013424">
    <property type="entry name" value="Ice-binding_C"/>
</dbReference>
<keyword evidence="1" id="KW-0732">Signal</keyword>
<dbReference type="AlphaFoldDB" id="A0A7W7B281"/>
<evidence type="ECO:0000313" key="4">
    <source>
        <dbReference type="Proteomes" id="UP000566324"/>
    </source>
</evidence>
<dbReference type="NCBIfam" id="TIGR02595">
    <property type="entry name" value="PEP_CTERM"/>
    <property type="match status" value="1"/>
</dbReference>
<dbReference type="RefSeq" id="WP_184069509.1">
    <property type="nucleotide sequence ID" value="NZ_JACHNZ010000024.1"/>
</dbReference>
<accession>A0A7W7B281</accession>
<organism evidence="3 4">
    <name type="scientific">Sphingosinicella soli</name>
    <dbReference type="NCBI Taxonomy" id="333708"/>
    <lineage>
        <taxon>Bacteria</taxon>
        <taxon>Pseudomonadati</taxon>
        <taxon>Pseudomonadota</taxon>
        <taxon>Alphaproteobacteria</taxon>
        <taxon>Sphingomonadales</taxon>
        <taxon>Sphingosinicellaceae</taxon>
        <taxon>Sphingosinicella</taxon>
    </lineage>
</organism>
<gene>
    <name evidence="3" type="ORF">GGQ98_002260</name>
</gene>
<protein>
    <recommendedName>
        <fullName evidence="2">Ice-binding protein C-terminal domain-containing protein</fullName>
    </recommendedName>
</protein>
<feature type="chain" id="PRO_5031411958" description="Ice-binding protein C-terminal domain-containing protein" evidence="1">
    <location>
        <begin position="27"/>
        <end position="271"/>
    </location>
</feature>
<feature type="domain" description="Ice-binding protein C-terminal" evidence="2">
    <location>
        <begin position="246"/>
        <end position="268"/>
    </location>
</feature>
<dbReference type="EMBL" id="JACHNZ010000024">
    <property type="protein sequence ID" value="MBB4632634.1"/>
    <property type="molecule type" value="Genomic_DNA"/>
</dbReference>
<dbReference type="Proteomes" id="UP000566324">
    <property type="component" value="Unassembled WGS sequence"/>
</dbReference>
<dbReference type="NCBIfam" id="NF038125">
    <property type="entry name" value="PEP_CTERM_THxN"/>
    <property type="match status" value="1"/>
</dbReference>
<reference evidence="3 4" key="1">
    <citation type="submission" date="2020-08" db="EMBL/GenBank/DDBJ databases">
        <title>Genomic Encyclopedia of Type Strains, Phase IV (KMG-IV): sequencing the most valuable type-strain genomes for metagenomic binning, comparative biology and taxonomic classification.</title>
        <authorList>
            <person name="Goeker M."/>
        </authorList>
    </citation>
    <scope>NUCLEOTIDE SEQUENCE [LARGE SCALE GENOMIC DNA]</scope>
    <source>
        <strain evidence="3 4">DSM 17328</strain>
    </source>
</reference>
<evidence type="ECO:0000259" key="2">
    <source>
        <dbReference type="Pfam" id="PF07589"/>
    </source>
</evidence>
<evidence type="ECO:0000256" key="1">
    <source>
        <dbReference type="SAM" id="SignalP"/>
    </source>
</evidence>
<dbReference type="Pfam" id="PF07589">
    <property type="entry name" value="PEP-CTERM"/>
    <property type="match status" value="1"/>
</dbReference>